<dbReference type="Proteomes" id="UP000011988">
    <property type="component" value="Unassembled WGS sequence"/>
</dbReference>
<proteinExistence type="predicted"/>
<reference evidence="1 2" key="1">
    <citation type="submission" date="2013-01" db="EMBL/GenBank/DDBJ databases">
        <authorList>
            <person name="Harkins D.M."/>
            <person name="Durkin A.S."/>
            <person name="Brinkac L.M."/>
            <person name="Haft D.H."/>
            <person name="Selengut J.D."/>
            <person name="Sanka R."/>
            <person name="DePew J."/>
            <person name="Purushe J."/>
            <person name="Galloway R.L."/>
            <person name="Vinetz J.M."/>
            <person name="Sutton G.G."/>
            <person name="Nierman W.C."/>
            <person name="Fouts D.E."/>
        </authorList>
    </citation>
    <scope>NUCLEOTIDE SEQUENCE [LARGE SCALE GENOMIC DNA]</scope>
    <source>
        <strain evidence="1 2">79601</strain>
    </source>
</reference>
<dbReference type="AlphaFoldDB" id="M6D0V4"/>
<comment type="caution">
    <text evidence="1">The sequence shown here is derived from an EMBL/GenBank/DDBJ whole genome shotgun (WGS) entry which is preliminary data.</text>
</comment>
<dbReference type="EMBL" id="ANIK01000006">
    <property type="protein sequence ID" value="EMJ97782.1"/>
    <property type="molecule type" value="Genomic_DNA"/>
</dbReference>
<name>M6D0V4_9LEPT</name>
<evidence type="ECO:0000313" key="1">
    <source>
        <dbReference type="EMBL" id="EMJ97782.1"/>
    </source>
</evidence>
<sequence length="54" mass="6461">MGCKWGRGHAFLSIDNFGQIKIILRKERNFRFQSHDQRITRQSDRVKKITLDSK</sequence>
<protein>
    <submittedName>
        <fullName evidence="1">Uncharacterized protein</fullName>
    </submittedName>
</protein>
<gene>
    <name evidence="1" type="ORF">LEP1GSC194_3938</name>
</gene>
<evidence type="ECO:0000313" key="2">
    <source>
        <dbReference type="Proteomes" id="UP000011988"/>
    </source>
</evidence>
<organism evidence="1 2">
    <name type="scientific">Leptospira alstonii serovar Sichuan str. 79601</name>
    <dbReference type="NCBI Taxonomy" id="1218565"/>
    <lineage>
        <taxon>Bacteria</taxon>
        <taxon>Pseudomonadati</taxon>
        <taxon>Spirochaetota</taxon>
        <taxon>Spirochaetia</taxon>
        <taxon>Leptospirales</taxon>
        <taxon>Leptospiraceae</taxon>
        <taxon>Leptospira</taxon>
    </lineage>
</organism>
<accession>M6D0V4</accession>